<evidence type="ECO:0000256" key="7">
    <source>
        <dbReference type="ARBA" id="ARBA00023122"/>
    </source>
</evidence>
<evidence type="ECO:0000313" key="15">
    <source>
        <dbReference type="Proteomes" id="UP000199410"/>
    </source>
</evidence>
<keyword evidence="5" id="KW-0677">Repeat</keyword>
<accession>A0A1H9IHX8</accession>
<evidence type="ECO:0000259" key="12">
    <source>
        <dbReference type="PROSITE" id="PS51371"/>
    </source>
</evidence>
<comment type="similarity">
    <text evidence="2">Belongs to the UPF0053 family.</text>
</comment>
<dbReference type="InterPro" id="IPR005170">
    <property type="entry name" value="Transptr-assoc_dom"/>
</dbReference>
<dbReference type="PROSITE" id="PS51371">
    <property type="entry name" value="CBS"/>
    <property type="match status" value="2"/>
</dbReference>
<dbReference type="PANTHER" id="PTHR43099:SF2">
    <property type="entry name" value="UPF0053 PROTEIN YRKA"/>
    <property type="match status" value="1"/>
</dbReference>
<evidence type="ECO:0000256" key="11">
    <source>
        <dbReference type="SAM" id="Phobius"/>
    </source>
</evidence>
<dbReference type="EMBL" id="FOEL01000007">
    <property type="protein sequence ID" value="SEQ74213.1"/>
    <property type="molecule type" value="Genomic_DNA"/>
</dbReference>
<evidence type="ECO:0000313" key="14">
    <source>
        <dbReference type="EMBL" id="SEQ74213.1"/>
    </source>
</evidence>
<evidence type="ECO:0000256" key="4">
    <source>
        <dbReference type="ARBA" id="ARBA00022692"/>
    </source>
</evidence>
<dbReference type="Pfam" id="PF00571">
    <property type="entry name" value="CBS"/>
    <property type="match status" value="2"/>
</dbReference>
<dbReference type="SMART" id="SM01091">
    <property type="entry name" value="CorC_HlyC"/>
    <property type="match status" value="1"/>
</dbReference>
<evidence type="ECO:0000256" key="1">
    <source>
        <dbReference type="ARBA" id="ARBA00004651"/>
    </source>
</evidence>
<dbReference type="Pfam" id="PF03471">
    <property type="entry name" value="CorC_HlyC"/>
    <property type="match status" value="1"/>
</dbReference>
<dbReference type="InterPro" id="IPR036318">
    <property type="entry name" value="FAD-bd_PCMH-like_sf"/>
</dbReference>
<comment type="subcellular location">
    <subcellularLocation>
        <location evidence="1">Cell membrane</location>
        <topology evidence="1">Multi-pass membrane protein</topology>
    </subcellularLocation>
</comment>
<dbReference type="Proteomes" id="UP000199410">
    <property type="component" value="Unassembled WGS sequence"/>
</dbReference>
<gene>
    <name evidence="14" type="ORF">SAMN02787113_02293</name>
</gene>
<keyword evidence="6 10" id="KW-1133">Transmembrane helix</keyword>
<dbReference type="Gene3D" id="3.10.580.10">
    <property type="entry name" value="CBS-domain"/>
    <property type="match status" value="1"/>
</dbReference>
<organism evidence="14 15">
    <name type="scientific">Lysinibacillus fusiformis</name>
    <dbReference type="NCBI Taxonomy" id="28031"/>
    <lineage>
        <taxon>Bacteria</taxon>
        <taxon>Bacillati</taxon>
        <taxon>Bacillota</taxon>
        <taxon>Bacilli</taxon>
        <taxon>Bacillales</taxon>
        <taxon>Bacillaceae</taxon>
        <taxon>Lysinibacillus</taxon>
    </lineage>
</organism>
<feature type="domain" description="CBS" evidence="12">
    <location>
        <begin position="201"/>
        <end position="262"/>
    </location>
</feature>
<dbReference type="PANTHER" id="PTHR43099">
    <property type="entry name" value="UPF0053 PROTEIN YRKA"/>
    <property type="match status" value="1"/>
</dbReference>
<keyword evidence="7 9" id="KW-0129">CBS domain</keyword>
<dbReference type="FunFam" id="3.10.580.10:FF:000002">
    <property type="entry name" value="Magnesium/cobalt efflux protein CorC"/>
    <property type="match status" value="1"/>
</dbReference>
<dbReference type="GO" id="GO:0005886">
    <property type="term" value="C:plasma membrane"/>
    <property type="evidence" value="ECO:0007669"/>
    <property type="project" value="UniProtKB-SubCell"/>
</dbReference>
<dbReference type="InterPro" id="IPR046342">
    <property type="entry name" value="CBS_dom_sf"/>
</dbReference>
<feature type="domain" description="CBS" evidence="12">
    <location>
        <begin position="269"/>
        <end position="326"/>
    </location>
</feature>
<feature type="transmembrane region" description="Helical" evidence="11">
    <location>
        <begin position="79"/>
        <end position="99"/>
    </location>
</feature>
<comment type="caution">
    <text evidence="14">The sequence shown here is derived from an EMBL/GenBank/DDBJ whole genome shotgun (WGS) entry which is preliminary data.</text>
</comment>
<dbReference type="InterPro" id="IPR051676">
    <property type="entry name" value="UPF0053_domain"/>
</dbReference>
<feature type="transmembrane region" description="Helical" evidence="11">
    <location>
        <begin position="39"/>
        <end position="58"/>
    </location>
</feature>
<dbReference type="CDD" id="cd04590">
    <property type="entry name" value="CBS_pair_CorC_HlyC_assoc"/>
    <property type="match status" value="1"/>
</dbReference>
<dbReference type="InterPro" id="IPR044751">
    <property type="entry name" value="Ion_transp-like_CBS"/>
</dbReference>
<dbReference type="InterPro" id="IPR000644">
    <property type="entry name" value="CBS_dom"/>
</dbReference>
<dbReference type="AlphaFoldDB" id="A0A1H9IHX8"/>
<evidence type="ECO:0000256" key="2">
    <source>
        <dbReference type="ARBA" id="ARBA00006337"/>
    </source>
</evidence>
<sequence length="426" mass="48266">MATEFAIVKVRSSRLDQLIAEGNTKAIAAKQVVSHLDEYLSACQLGITVTALGIGMVGEKTFEFMLHPLFEMIGISDKYMTIFTIGTAFAIATFLHVVVGELAPKTAAIQKAETITLLFAKPIMFFYKIMYPFIWFLNGSARVLIGFFGMKPASEHELSHTEEELRLLLSESFKSGEINKTELKYVNNVFEFDERIAREIMVPRTEIVGIERNDSFTTIIHHFAAEKYTRYPIYDGDRDNILGFINAKELFTHGLLEKLTDETLVIEDFINPVIRVIETIPVQELLVRMQKERIHMAILMDEYGGTSGLVTVEDILEEIVGEIRDEFDDDEIADIRKITENHYILNAKMLVEDVENLLNITLEAEEVETLGGWFLSVNNGIKASANIELGSYVFSIYEQQGHQIHYIEVRPLRISAPASLITKVQP</sequence>
<dbReference type="GO" id="GO:0050660">
    <property type="term" value="F:flavin adenine dinucleotide binding"/>
    <property type="evidence" value="ECO:0007669"/>
    <property type="project" value="InterPro"/>
</dbReference>
<keyword evidence="8 10" id="KW-0472">Membrane</keyword>
<evidence type="ECO:0000256" key="10">
    <source>
        <dbReference type="PROSITE-ProRule" id="PRU01193"/>
    </source>
</evidence>
<evidence type="ECO:0000256" key="5">
    <source>
        <dbReference type="ARBA" id="ARBA00022737"/>
    </source>
</evidence>
<dbReference type="Pfam" id="PF01595">
    <property type="entry name" value="CNNM"/>
    <property type="match status" value="1"/>
</dbReference>
<proteinExistence type="inferred from homology"/>
<keyword evidence="4 10" id="KW-0812">Transmembrane</keyword>
<evidence type="ECO:0000256" key="3">
    <source>
        <dbReference type="ARBA" id="ARBA00022475"/>
    </source>
</evidence>
<dbReference type="PROSITE" id="PS51846">
    <property type="entry name" value="CNNM"/>
    <property type="match status" value="1"/>
</dbReference>
<evidence type="ECO:0000256" key="6">
    <source>
        <dbReference type="ARBA" id="ARBA00022989"/>
    </source>
</evidence>
<protein>
    <submittedName>
        <fullName evidence="14">Hemolysin, contains CBS domains</fullName>
    </submittedName>
</protein>
<feature type="domain" description="CNNM transmembrane" evidence="13">
    <location>
        <begin position="1"/>
        <end position="182"/>
    </location>
</feature>
<evidence type="ECO:0000256" key="8">
    <source>
        <dbReference type="ARBA" id="ARBA00023136"/>
    </source>
</evidence>
<name>A0A1H9IHX8_9BACI</name>
<evidence type="ECO:0000256" key="9">
    <source>
        <dbReference type="PROSITE-ProRule" id="PRU00703"/>
    </source>
</evidence>
<keyword evidence="3" id="KW-1003">Cell membrane</keyword>
<dbReference type="InterPro" id="IPR016169">
    <property type="entry name" value="FAD-bd_PCMH_sub2"/>
</dbReference>
<dbReference type="InterPro" id="IPR002550">
    <property type="entry name" value="CNNM"/>
</dbReference>
<dbReference type="SUPFAM" id="SSF54631">
    <property type="entry name" value="CBS-domain pair"/>
    <property type="match status" value="1"/>
</dbReference>
<dbReference type="SUPFAM" id="SSF56176">
    <property type="entry name" value="FAD-binding/transporter-associated domain-like"/>
    <property type="match status" value="1"/>
</dbReference>
<evidence type="ECO:0000259" key="13">
    <source>
        <dbReference type="PROSITE" id="PS51846"/>
    </source>
</evidence>
<dbReference type="Gene3D" id="3.30.465.10">
    <property type="match status" value="1"/>
</dbReference>
<reference evidence="14 15" key="1">
    <citation type="submission" date="2016-10" db="EMBL/GenBank/DDBJ databases">
        <authorList>
            <person name="Varghese N."/>
            <person name="Submissions S."/>
        </authorList>
    </citation>
    <scope>NUCLEOTIDE SEQUENCE [LARGE SCALE GENOMIC DNA]</scope>
    <source>
        <strain evidence="14 15">TC-13</strain>
    </source>
</reference>